<reference evidence="1" key="1">
    <citation type="submission" date="2019-11" db="EMBL/GenBank/DDBJ databases">
        <authorList>
            <person name="Liu Y."/>
            <person name="Hou J."/>
            <person name="Li T.-Q."/>
            <person name="Guan C.-H."/>
            <person name="Wu X."/>
            <person name="Wu H.-Z."/>
            <person name="Ling F."/>
            <person name="Zhang R."/>
            <person name="Shi X.-G."/>
            <person name="Ren J.-P."/>
            <person name="Chen E.-F."/>
            <person name="Sun J.-M."/>
        </authorList>
    </citation>
    <scope>NUCLEOTIDE SEQUENCE</scope>
    <source>
        <strain evidence="1">Adult_tree_wgs_1</strain>
        <tissue evidence="1">Leaves</tissue>
    </source>
</reference>
<name>A0A834GWA5_RHOSS</name>
<proteinExistence type="predicted"/>
<comment type="caution">
    <text evidence="1">The sequence shown here is derived from an EMBL/GenBank/DDBJ whole genome shotgun (WGS) entry which is preliminary data.</text>
</comment>
<organism evidence="1 2">
    <name type="scientific">Rhododendron simsii</name>
    <name type="common">Sims's rhododendron</name>
    <dbReference type="NCBI Taxonomy" id="118357"/>
    <lineage>
        <taxon>Eukaryota</taxon>
        <taxon>Viridiplantae</taxon>
        <taxon>Streptophyta</taxon>
        <taxon>Embryophyta</taxon>
        <taxon>Tracheophyta</taxon>
        <taxon>Spermatophyta</taxon>
        <taxon>Magnoliopsida</taxon>
        <taxon>eudicotyledons</taxon>
        <taxon>Gunneridae</taxon>
        <taxon>Pentapetalae</taxon>
        <taxon>asterids</taxon>
        <taxon>Ericales</taxon>
        <taxon>Ericaceae</taxon>
        <taxon>Ericoideae</taxon>
        <taxon>Rhodoreae</taxon>
        <taxon>Rhododendron</taxon>
    </lineage>
</organism>
<evidence type="ECO:0000313" key="2">
    <source>
        <dbReference type="Proteomes" id="UP000626092"/>
    </source>
</evidence>
<dbReference type="AlphaFoldDB" id="A0A834GWA5"/>
<sequence>MCINWVAGSKLLTLSGSSISMRDLRPQSSENRLVKDSGLCSQYERMGLDLLGLAAVSEAFSFVEGSWGGQTGCPSSISSTRTSRHLNLQFLVKRRLGLLMVKNP</sequence>
<gene>
    <name evidence="1" type="ORF">RHSIM_Rhsim05G0039600</name>
</gene>
<accession>A0A834GWA5</accession>
<protein>
    <submittedName>
        <fullName evidence="1">Uncharacterized protein</fullName>
    </submittedName>
</protein>
<keyword evidence="2" id="KW-1185">Reference proteome</keyword>
<dbReference type="EMBL" id="WJXA01000005">
    <property type="protein sequence ID" value="KAF7142985.1"/>
    <property type="molecule type" value="Genomic_DNA"/>
</dbReference>
<dbReference type="Proteomes" id="UP000626092">
    <property type="component" value="Unassembled WGS sequence"/>
</dbReference>
<evidence type="ECO:0000313" key="1">
    <source>
        <dbReference type="EMBL" id="KAF7142985.1"/>
    </source>
</evidence>